<dbReference type="OrthoDB" id="6386941at2"/>
<dbReference type="SMART" id="SM00530">
    <property type="entry name" value="HTH_XRE"/>
    <property type="match status" value="1"/>
</dbReference>
<evidence type="ECO:0000259" key="1">
    <source>
        <dbReference type="PROSITE" id="PS50943"/>
    </source>
</evidence>
<dbReference type="Gene3D" id="1.10.260.40">
    <property type="entry name" value="lambda repressor-like DNA-binding domains"/>
    <property type="match status" value="1"/>
</dbReference>
<evidence type="ECO:0000313" key="2">
    <source>
        <dbReference type="EMBL" id="OYD57897.1"/>
    </source>
</evidence>
<organism evidence="2 3">
    <name type="scientific">Fictibacillus aquaticus</name>
    <dbReference type="NCBI Taxonomy" id="2021314"/>
    <lineage>
        <taxon>Bacteria</taxon>
        <taxon>Bacillati</taxon>
        <taxon>Bacillota</taxon>
        <taxon>Bacilli</taxon>
        <taxon>Bacillales</taxon>
        <taxon>Fictibacillaceae</taxon>
        <taxon>Fictibacillus</taxon>
    </lineage>
</organism>
<comment type="caution">
    <text evidence="2">The sequence shown here is derived from an EMBL/GenBank/DDBJ whole genome shotgun (WGS) entry which is preliminary data.</text>
</comment>
<dbReference type="SUPFAM" id="SSF47413">
    <property type="entry name" value="lambda repressor-like DNA-binding domains"/>
    <property type="match status" value="1"/>
</dbReference>
<dbReference type="AlphaFoldDB" id="A0A235FAD8"/>
<dbReference type="EMBL" id="NOII01000002">
    <property type="protein sequence ID" value="OYD57897.1"/>
    <property type="molecule type" value="Genomic_DNA"/>
</dbReference>
<reference evidence="2 3" key="1">
    <citation type="submission" date="2017-07" db="EMBL/GenBank/DDBJ databases">
        <title>Fictibacillus sp. nov. GDSW-R2A3 Genome sequencing and assembly.</title>
        <authorList>
            <person name="Mayilraj S."/>
        </authorList>
    </citation>
    <scope>NUCLEOTIDE SEQUENCE [LARGE SCALE GENOMIC DNA]</scope>
    <source>
        <strain evidence="2 3">GDSW-R2A3</strain>
    </source>
</reference>
<sequence length="78" mass="9235">MRKKLVNLRTSKDLTQKQVAEILEISEVYVRKIEKGERNPGRETMLKFEQLYGIRDRELFPDLFQVDFDTKCIDVNSA</sequence>
<dbReference type="Pfam" id="PF01381">
    <property type="entry name" value="HTH_3"/>
    <property type="match status" value="1"/>
</dbReference>
<dbReference type="PROSITE" id="PS50943">
    <property type="entry name" value="HTH_CROC1"/>
    <property type="match status" value="1"/>
</dbReference>
<proteinExistence type="predicted"/>
<dbReference type="InterPro" id="IPR010982">
    <property type="entry name" value="Lambda_DNA-bd_dom_sf"/>
</dbReference>
<dbReference type="Proteomes" id="UP000215059">
    <property type="component" value="Unassembled WGS sequence"/>
</dbReference>
<evidence type="ECO:0000313" key="3">
    <source>
        <dbReference type="Proteomes" id="UP000215059"/>
    </source>
</evidence>
<dbReference type="RefSeq" id="WP_094251930.1">
    <property type="nucleotide sequence ID" value="NZ_JBHLXL010000001.1"/>
</dbReference>
<dbReference type="InterPro" id="IPR001387">
    <property type="entry name" value="Cro/C1-type_HTH"/>
</dbReference>
<keyword evidence="3" id="KW-1185">Reference proteome</keyword>
<dbReference type="CDD" id="cd00093">
    <property type="entry name" value="HTH_XRE"/>
    <property type="match status" value="1"/>
</dbReference>
<protein>
    <submittedName>
        <fullName evidence="2">Transcriptional regulator</fullName>
    </submittedName>
</protein>
<accession>A0A235FAD8</accession>
<dbReference type="GO" id="GO:0003677">
    <property type="term" value="F:DNA binding"/>
    <property type="evidence" value="ECO:0007669"/>
    <property type="project" value="InterPro"/>
</dbReference>
<name>A0A235FAD8_9BACL</name>
<feature type="domain" description="HTH cro/C1-type" evidence="1">
    <location>
        <begin position="5"/>
        <end position="59"/>
    </location>
</feature>
<gene>
    <name evidence="2" type="ORF">CGZ90_08325</name>
</gene>